<keyword evidence="2" id="KW-1185">Reference proteome</keyword>
<dbReference type="Proteomes" id="UP000595814">
    <property type="component" value="Chromosome"/>
</dbReference>
<evidence type="ECO:0000313" key="1">
    <source>
        <dbReference type="EMBL" id="QQK09064.1"/>
    </source>
</evidence>
<evidence type="ECO:0000313" key="2">
    <source>
        <dbReference type="Proteomes" id="UP000595814"/>
    </source>
</evidence>
<name>A0AC61N2T3_9FIRM</name>
<gene>
    <name evidence="1" type="ORF">JFY71_02290</name>
</gene>
<reference evidence="1 2" key="1">
    <citation type="journal article" date="2022" name="Int. J. Syst. Evol. Microbiol.">
        <title>Miniphocaeibacter halophilus sp. nov., an ammonium-tolerant acetate-producing bacterium isolated from a biogas system.</title>
        <authorList>
            <person name="Schnurer A."/>
            <person name="Singh A."/>
            <person name="Bi S."/>
            <person name="Qiao W."/>
            <person name="Westerholm M."/>
        </authorList>
    </citation>
    <scope>NUCLEOTIDE SEQUENCE [LARGE SCALE GENOMIC DNA]</scope>
    <source>
        <strain evidence="1 2">AMB_01</strain>
    </source>
</reference>
<protein>
    <submittedName>
        <fullName evidence="1">Molybdopterin-dependent oxidoreductase</fullName>
    </submittedName>
</protein>
<organism evidence="1 2">
    <name type="scientific">Miniphocaeibacter halophilus</name>
    <dbReference type="NCBI Taxonomy" id="2931922"/>
    <lineage>
        <taxon>Bacteria</taxon>
        <taxon>Bacillati</taxon>
        <taxon>Bacillota</taxon>
        <taxon>Tissierellia</taxon>
        <taxon>Tissierellales</taxon>
        <taxon>Peptoniphilaceae</taxon>
        <taxon>Miniphocaeibacter</taxon>
    </lineage>
</organism>
<sequence>MKFPNMLYGKILYSTIAHGKVKSIDTTEAMKVEGVKAIATCFNTPHIKYNSALRFYDHDIPFTETIFSKTVRFVGDRVAAVAAETMEAAEKAVNLIKVEYEELPAVFDVEEAAKENAYPIHPGGNVLNEIKANAGDVEKGFAQAYKIYEDRYEVQPVNHGALEPHTCIAQYTIDNRLTVHSSCQNVFAFRVILSQILEMPLHKIRMITPSIGGSFGGKLEMTIEPVAAILSKMTMQPVKVTLTRKEVFKSTRTRHAAVMYIKTGVKESGEIIAQDINILLNTGSYASSCYNVLGALSHKIYKVYKIPNLRFRGVPVYTNIPIAGAMRGYGSPQIFFAQQAQMGKIAKDLNIDLVELQKINAALPDGVDQRFNSPLGNPRILDCLNEGSEIFQWERKKNIVGEKGYKHGVGMAIGAHGNGVFGAHRDYISLALKLNEDGTTTLLTGVHDMGNGSVTLQTQMIAEVLGITPDKVETLEADTDAVPWNLGDYASRGLYVEGAAAKRVAEKLKRKIVELAEEILKTKDLILEDGYVVSQSDSSKKISLSDIAVYSQKEKEAEITVVESHRSEAGITSYGVHFAEVLVEEETGKIKVISYTACHDSGKVINPLAATNQLDGGIHMGLGYALTEDYVFDEKGNMTNDSFGSYKMFRAHEMPEIKTHFVKGFEETGPYGGKSIGECAVVPAAPAILNAVYDATGIEIKKLPIKINKEDLND</sequence>
<proteinExistence type="predicted"/>
<dbReference type="EMBL" id="CP066744">
    <property type="protein sequence ID" value="QQK09064.1"/>
    <property type="molecule type" value="Genomic_DNA"/>
</dbReference>
<accession>A0AC61N2T3</accession>